<dbReference type="SUPFAM" id="SSF53300">
    <property type="entry name" value="vWA-like"/>
    <property type="match status" value="1"/>
</dbReference>
<gene>
    <name evidence="1" type="ORF">ECE50_005955</name>
</gene>
<dbReference type="InterPro" id="IPR036465">
    <property type="entry name" value="vWFA_dom_sf"/>
</dbReference>
<dbReference type="PROSITE" id="PS50234">
    <property type="entry name" value="VWFA"/>
    <property type="match status" value="1"/>
</dbReference>
<accession>A0A3S1BMZ2</accession>
<proteinExistence type="predicted"/>
<dbReference type="Pfam" id="PF00092">
    <property type="entry name" value="VWA"/>
    <property type="match status" value="1"/>
</dbReference>
<dbReference type="Gene3D" id="3.40.50.410">
    <property type="entry name" value="von Willebrand factor, type A domain"/>
    <property type="match status" value="1"/>
</dbReference>
<reference evidence="1" key="1">
    <citation type="submission" date="2020-05" db="EMBL/GenBank/DDBJ databases">
        <title>Chitinophaga laudate sp. nov., isolated from a tropical peat swamp.</title>
        <authorList>
            <person name="Goh C.B.S."/>
            <person name="Lee M.S."/>
            <person name="Parimannan S."/>
            <person name="Pasbakhsh P."/>
            <person name="Yule C.M."/>
            <person name="Rajandas H."/>
            <person name="Loke S."/>
            <person name="Croft L."/>
            <person name="Tan J.B.L."/>
        </authorList>
    </citation>
    <scope>NUCLEOTIDE SEQUENCE</scope>
    <source>
        <strain evidence="1">Mgbs1</strain>
    </source>
</reference>
<dbReference type="OrthoDB" id="6059150at2"/>
<organism evidence="1 2">
    <name type="scientific">Chitinophaga solisilvae</name>
    <dbReference type="NCBI Taxonomy" id="1233460"/>
    <lineage>
        <taxon>Bacteria</taxon>
        <taxon>Pseudomonadati</taxon>
        <taxon>Bacteroidota</taxon>
        <taxon>Chitinophagia</taxon>
        <taxon>Chitinophagales</taxon>
        <taxon>Chitinophagaceae</taxon>
        <taxon>Chitinophaga</taxon>
    </lineage>
</organism>
<sequence length="757" mass="81891">MKKTIHLFRCMMASIVWLLLLSTTARADFPVNKPDGFVTEGEYITLYLVKGQGDKIVDFDPGAGAPAGAQSWYITAKGCPTAPARPCTFPVFTDDTQGLMTINTNTAYTATFSVGVTIGAESAIEQKVKIVVRNTIDIALVLDRSGSMSGNVNGSWPSVVDSSRWKGLITGVGLLAAKLKEFCTDKDSIGYRYFENTVFKPNAPFNGGLVSLPVNALAIQTEVASHNPGSSTALGDGMAAAAEMLKNKDDHSKIMFVFSDGEQNDGDLVRSDSPQVTVGKKNLNDSGRITTYTIGLGNAEGYLNMLEAIAEHQTDRFLTLKTIGANDITKMVEAFDAMVNRIKKESSPQFVDVRRNKYTRDGYVWKFKEKFTVNKGISKVFITLVSSPSYEDGIESLKIDSLDVLPYARQFSGIGFRTLVVDFPISERADIKPEGVWTVVGQQGGYNSATHSSFDGGTAKAPAYYLSFTVDDHLVHLDYSLGDKAKHVGDVVRPSVRLTRAGVDVKNAVVKAVQLAPGVDIGNFLATAGGEYNNPDTTDPGSPSAQKLAELLRDTAIAAKLADKVSEITLTYDGTSGTYTGSFPKLQVSGNYQVLFYVQADDSIVSKIMRYESGNYNVAQKDVDLSQSGVSVVVNGAGQTVITIRPRAGNGLYWGPGWAGSIHVNFPGAKVNNVVDKGDGTYVITIDGKLEGKGTISIGDVKILDGDASQLNCYSNHTNFWEKIKCWLIAHGLPVWLVWVIIAALIILLWLIFKKKK</sequence>
<dbReference type="SMART" id="SM00327">
    <property type="entry name" value="VWA"/>
    <property type="match status" value="1"/>
</dbReference>
<name>A0A3S1BMZ2_9BACT</name>
<comment type="caution">
    <text evidence="1">The sequence shown here is derived from an EMBL/GenBank/DDBJ whole genome shotgun (WGS) entry which is preliminary data.</text>
</comment>
<dbReference type="EMBL" id="RIAR02000001">
    <property type="protein sequence ID" value="NSL86362.1"/>
    <property type="molecule type" value="Genomic_DNA"/>
</dbReference>
<dbReference type="AlphaFoldDB" id="A0A3S1BMZ2"/>
<keyword evidence="2" id="KW-1185">Reference proteome</keyword>
<dbReference type="Proteomes" id="UP000281028">
    <property type="component" value="Unassembled WGS sequence"/>
</dbReference>
<dbReference type="RefSeq" id="WP_127035812.1">
    <property type="nucleotide sequence ID" value="NZ_JAABOK010000020.1"/>
</dbReference>
<evidence type="ECO:0000313" key="1">
    <source>
        <dbReference type="EMBL" id="NSL86362.1"/>
    </source>
</evidence>
<dbReference type="InterPro" id="IPR002035">
    <property type="entry name" value="VWF_A"/>
</dbReference>
<protein>
    <submittedName>
        <fullName evidence="1">VWA domain-containing protein</fullName>
    </submittedName>
</protein>
<evidence type="ECO:0000313" key="2">
    <source>
        <dbReference type="Proteomes" id="UP000281028"/>
    </source>
</evidence>